<keyword evidence="4" id="KW-1185">Reference proteome</keyword>
<gene>
    <name evidence="3" type="ORF">COO91_10366</name>
</gene>
<dbReference type="EMBL" id="CP024793">
    <property type="protein sequence ID" value="AUB44146.1"/>
    <property type="molecule type" value="Genomic_DNA"/>
</dbReference>
<dbReference type="Pfam" id="PF13751">
    <property type="entry name" value="DDE_Tnp_1_6"/>
    <property type="match status" value="1"/>
</dbReference>
<sequence>MRPPYWNPPIELSEAEQVIISGIKKAKLFIFLRHNRHHLFNEEFQTTLATMFKDSTVGQCPVPPALLALALILQAYTGVSDDEVIEALVMDRRWQLVLDCHDCQKPPFSKGTLVNFRQAMIEFEVDQKLIERTVEIAKQQGGFGSSNLKAALDSSPLWGAAKVEDTYNLLGHASRSQRFDGYKRHVLKDLEIGVVRSVGLTSANIPEAQVTEAMDADLKAQNVKLVELHIDRAYLPSHWVKQRSEDLTIFCKAWPVRNGDRFTKTDFVLDWERSLISCPNNVTIPFEQGKTVHFPASECHVCPISERCTTSAKGRSVSIHPDEAFMQELRQRQDTELGRAKLRERSRVEHTLAHLGQWQGDRARYLGARKNLFDLRRVAVIHNLHVIARMPAPAFSQQVS</sequence>
<evidence type="ECO:0000313" key="3">
    <source>
        <dbReference type="EMBL" id="AUB44146.1"/>
    </source>
</evidence>
<dbReference type="Proteomes" id="UP000232003">
    <property type="component" value="Plasmid pNFSY08"/>
</dbReference>
<accession>A0A2K8T8X1</accession>
<feature type="domain" description="Transposase DDE" evidence="2">
    <location>
        <begin position="291"/>
        <end position="387"/>
    </location>
</feature>
<evidence type="ECO:0000313" key="4">
    <source>
        <dbReference type="Proteomes" id="UP000232003"/>
    </source>
</evidence>
<evidence type="ECO:0000259" key="2">
    <source>
        <dbReference type="Pfam" id="PF13751"/>
    </source>
</evidence>
<keyword evidence="3" id="KW-0614">Plasmid</keyword>
<dbReference type="AlphaFoldDB" id="A0A2K8T8X1"/>
<dbReference type="InterPro" id="IPR025668">
    <property type="entry name" value="Tnp_DDE_dom"/>
</dbReference>
<organism evidence="3 4">
    <name type="scientific">Nostoc flagelliforme CCNUN1</name>
    <dbReference type="NCBI Taxonomy" id="2038116"/>
    <lineage>
        <taxon>Bacteria</taxon>
        <taxon>Bacillati</taxon>
        <taxon>Cyanobacteriota</taxon>
        <taxon>Cyanophyceae</taxon>
        <taxon>Nostocales</taxon>
        <taxon>Nostocaceae</taxon>
        <taxon>Nostoc</taxon>
    </lineage>
</organism>
<dbReference type="RefSeq" id="WP_100903992.1">
    <property type="nucleotide sequence ID" value="NZ_CAWNNC010000009.1"/>
</dbReference>
<dbReference type="Pfam" id="PF05598">
    <property type="entry name" value="DUF772"/>
    <property type="match status" value="1"/>
</dbReference>
<proteinExistence type="predicted"/>
<dbReference type="KEGG" id="nfl:COO91_10366"/>
<geneLocation type="plasmid" evidence="4">
    <name>pnfsy08</name>
</geneLocation>
<reference evidence="3 4" key="1">
    <citation type="submission" date="2017-11" db="EMBL/GenBank/DDBJ databases">
        <title>Complete genome of a free-living desiccation-tolerant cyanobacterium and its photosynthetic adaptation to extreme terrestrial habitat.</title>
        <authorList>
            <person name="Shang J."/>
        </authorList>
    </citation>
    <scope>NUCLEOTIDE SEQUENCE [LARGE SCALE GENOMIC DNA]</scope>
    <source>
        <strain evidence="3 4">CCNUN1</strain>
        <plasmid evidence="4">pnfsy08</plasmid>
    </source>
</reference>
<evidence type="ECO:0000259" key="1">
    <source>
        <dbReference type="Pfam" id="PF05598"/>
    </source>
</evidence>
<dbReference type="InterPro" id="IPR008490">
    <property type="entry name" value="Transposase_InsH_N"/>
</dbReference>
<protein>
    <submittedName>
        <fullName evidence="3">Transposase, IS5 family</fullName>
    </submittedName>
</protein>
<dbReference type="OrthoDB" id="4334464at2"/>
<dbReference type="PANTHER" id="PTHR35604">
    <property type="entry name" value="TRANSPOSASE INSH FOR INSERTION SEQUENCE ELEMENT IS5A-RELATED"/>
    <property type="match status" value="1"/>
</dbReference>
<feature type="domain" description="Transposase InsH N-terminal" evidence="1">
    <location>
        <begin position="35"/>
        <end position="118"/>
    </location>
</feature>
<name>A0A2K8T8X1_9NOSO</name>
<dbReference type="PANTHER" id="PTHR35604:SF2">
    <property type="entry name" value="TRANSPOSASE INSH FOR INSERTION SEQUENCE ELEMENT IS5A-RELATED"/>
    <property type="match status" value="1"/>
</dbReference>